<proteinExistence type="inferred from homology"/>
<dbReference type="SMART" id="SM00365">
    <property type="entry name" value="LRR_SD22"/>
    <property type="match status" value="10"/>
</dbReference>
<reference evidence="17 18" key="1">
    <citation type="journal article" date="2023" name="Plants (Basel)">
        <title>Bridging the Gap: Combining Genomics and Transcriptomics Approaches to Understand Stylosanthes scabra, an Orphan Legume from the Brazilian Caatinga.</title>
        <authorList>
            <person name="Ferreira-Neto J.R.C."/>
            <person name="da Silva M.D."/>
            <person name="Binneck E."/>
            <person name="de Melo N.F."/>
            <person name="da Silva R.H."/>
            <person name="de Melo A.L.T.M."/>
            <person name="Pandolfi V."/>
            <person name="Bustamante F.O."/>
            <person name="Brasileiro-Vidal A.C."/>
            <person name="Benko-Iseppon A.M."/>
        </authorList>
    </citation>
    <scope>NUCLEOTIDE SEQUENCE [LARGE SCALE GENOMIC DNA]</scope>
    <source>
        <tissue evidence="17">Leaves</tissue>
    </source>
</reference>
<evidence type="ECO:0000256" key="12">
    <source>
        <dbReference type="ARBA" id="ARBA00023136"/>
    </source>
</evidence>
<evidence type="ECO:0000256" key="2">
    <source>
        <dbReference type="ARBA" id="ARBA00008684"/>
    </source>
</evidence>
<evidence type="ECO:0000256" key="4">
    <source>
        <dbReference type="ARBA" id="ARBA00022679"/>
    </source>
</evidence>
<dbReference type="Gene3D" id="3.80.10.10">
    <property type="entry name" value="Ribonuclease Inhibitor"/>
    <property type="match status" value="5"/>
</dbReference>
<name>A0ABU6R941_9FABA</name>
<dbReference type="InterPro" id="IPR050647">
    <property type="entry name" value="Plant_LRR-RLKs"/>
</dbReference>
<dbReference type="InterPro" id="IPR001611">
    <property type="entry name" value="Leu-rich_rpt"/>
</dbReference>
<evidence type="ECO:0000259" key="16">
    <source>
        <dbReference type="PROSITE" id="PS50011"/>
    </source>
</evidence>
<evidence type="ECO:0000256" key="1">
    <source>
        <dbReference type="ARBA" id="ARBA00004167"/>
    </source>
</evidence>
<evidence type="ECO:0000256" key="7">
    <source>
        <dbReference type="ARBA" id="ARBA00022737"/>
    </source>
</evidence>
<dbReference type="Pfam" id="PF08263">
    <property type="entry name" value="LRRNT_2"/>
    <property type="match status" value="1"/>
</dbReference>
<evidence type="ECO:0000256" key="15">
    <source>
        <dbReference type="SAM" id="Phobius"/>
    </source>
</evidence>
<dbReference type="Pfam" id="PF00069">
    <property type="entry name" value="Pkinase"/>
    <property type="match status" value="1"/>
</dbReference>
<keyword evidence="3" id="KW-0433">Leucine-rich repeat</keyword>
<dbReference type="Pfam" id="PF13855">
    <property type="entry name" value="LRR_8"/>
    <property type="match status" value="2"/>
</dbReference>
<dbReference type="EMBL" id="JASCZI010030275">
    <property type="protein sequence ID" value="MED6120421.1"/>
    <property type="molecule type" value="Genomic_DNA"/>
</dbReference>
<dbReference type="InterPro" id="IPR017441">
    <property type="entry name" value="Protein_kinase_ATP_BS"/>
</dbReference>
<keyword evidence="5 15" id="KW-0812">Transmembrane</keyword>
<dbReference type="PROSITE" id="PS00108">
    <property type="entry name" value="PROTEIN_KINASE_ST"/>
    <property type="match status" value="1"/>
</dbReference>
<keyword evidence="6" id="KW-0732">Signal</keyword>
<dbReference type="SUPFAM" id="SSF52047">
    <property type="entry name" value="RNI-like"/>
    <property type="match status" value="1"/>
</dbReference>
<dbReference type="SUPFAM" id="SSF52058">
    <property type="entry name" value="L domain-like"/>
    <property type="match status" value="2"/>
</dbReference>
<dbReference type="PROSITE" id="PS00107">
    <property type="entry name" value="PROTEIN_KINASE_ATP"/>
    <property type="match status" value="1"/>
</dbReference>
<dbReference type="InterPro" id="IPR000719">
    <property type="entry name" value="Prot_kinase_dom"/>
</dbReference>
<dbReference type="InterPro" id="IPR008271">
    <property type="entry name" value="Ser/Thr_kinase_AS"/>
</dbReference>
<evidence type="ECO:0000256" key="14">
    <source>
        <dbReference type="PROSITE-ProRule" id="PRU10141"/>
    </source>
</evidence>
<dbReference type="InterPro" id="IPR003591">
    <property type="entry name" value="Leu-rich_rpt_typical-subtyp"/>
</dbReference>
<dbReference type="InterPro" id="IPR011009">
    <property type="entry name" value="Kinase-like_dom_sf"/>
</dbReference>
<dbReference type="SMART" id="SM00220">
    <property type="entry name" value="S_TKc"/>
    <property type="match status" value="1"/>
</dbReference>
<evidence type="ECO:0000256" key="6">
    <source>
        <dbReference type="ARBA" id="ARBA00022729"/>
    </source>
</evidence>
<feature type="binding site" evidence="14">
    <location>
        <position position="932"/>
    </location>
    <ligand>
        <name>ATP</name>
        <dbReference type="ChEBI" id="CHEBI:30616"/>
    </ligand>
</feature>
<keyword evidence="9" id="KW-0418">Kinase</keyword>
<comment type="caution">
    <text evidence="17">The sequence shown here is derived from an EMBL/GenBank/DDBJ whole genome shotgun (WGS) entry which is preliminary data.</text>
</comment>
<keyword evidence="10 14" id="KW-0067">ATP-binding</keyword>
<sequence>MTLIVSGTNFTTTDMDALLALKSSITEEDPHHFLTHNWSTNSSSVCNWFGVTCEYDSHHHHHHHHGRVRALNLGDMGLSGTIPSHLGNLSFLIELNLGGNSFHHNLPQELVGLHRLKSLNLSYNQLSGDVPQWIGALSSLQYLNLRNNRFGGVIPKSISNLTVLETLDFGHNLIEGSIPYEVGKMTKLRILSIYENSLSGAIPPTISNLSSLQGISLSYNSLSGGIPMEIGELQELRVLYLGNNPLGGSIPATMFNSSTLQDIEIGSSNLTGSLPSNICGGLARIQVLYIAFNQLSGKIPSVWHHCKELTDVDLSNNRFNQGNIPHDIGNLTMLASLYLNQANLQGEITPLFNISSMRAFNVGQNKLNGSLTEEMFLQLPLLEYIYLGDNQFVGTIPKSISNCTMLQELHLGSNYFTGSIPEGIADLLLTSLSMGNNHLSGSIPSNIFNMSLLSYLFLANNSLSGHLPSHISLENMEELNLSENKLSGNIPSSISNATKVNYMDLKLNKFSGVIPNTIGNLRNLQQLDLGYNNLTTHSSTIEVMYPSLNDLFISGNPFHAKLPKSIGNMSNLEQFDADACGIGGEIPLEIGNLTNLFMLSLYQNDIRGIIPTTIKGLQSLQYLSVGNNHLQGTIISEICEIKQLSELYITQNKLISGEVPTCFGNLTSLRKLYLNSNNLKWVPSSLWSLKDILEVNLSDNALTLSLPIEIGNLKAVTFLDVSMNRISGSIPRDVSGLQNLQILNLSQNKLVGDIPDSLGSMMSLTDLDLSQNNLFGLIPRSLESLHYLESINLSHNNLEGEIPNGGPFKSFTAQSFMFNKALCGNARLQVPPCSKVKKKRSNANIFFIKCILPIMVSIILVVFCVFFLVRRQRKNGGDTNEGTLSVLPARMISYYELSQATNGFDESNLLGKGSFGSVFKGLLSNGMVVAVKVFNLDLELGSKSFGVECEAMRNLRHRNLIKIIDCCSSIDYKLLVMEFMPNGSLERWLYSHNYCLDFLQRLNIMIDVASALEYLHHGASPKVVHCDVKPSNVLLDEDMVAHVSDFGIAKLLDEGQSKEYTKTMATVGYIAPEFGSKGIICTNGDVYSFGIMLMETFTRKKPTDDLFVAGLSMKGWISESLPHAIDRVADSNLLHDEGHHVDDIIAYTSSILKLALNCCEDLPEERMNMTDIATSLNKIKAMFLKASDKDVMQFYRK</sequence>
<dbReference type="PROSITE" id="PS50011">
    <property type="entry name" value="PROTEIN_KINASE_DOM"/>
    <property type="match status" value="1"/>
</dbReference>
<dbReference type="Pfam" id="PF00560">
    <property type="entry name" value="LRR_1"/>
    <property type="match status" value="4"/>
</dbReference>
<evidence type="ECO:0000256" key="5">
    <source>
        <dbReference type="ARBA" id="ARBA00022692"/>
    </source>
</evidence>
<dbReference type="SUPFAM" id="SSF56112">
    <property type="entry name" value="Protein kinase-like (PK-like)"/>
    <property type="match status" value="1"/>
</dbReference>
<comment type="subcellular location">
    <subcellularLocation>
        <location evidence="1">Membrane</location>
        <topology evidence="1">Single-pass membrane protein</topology>
    </subcellularLocation>
</comment>
<dbReference type="PANTHER" id="PTHR48056">
    <property type="entry name" value="LRR RECEPTOR-LIKE SERINE/THREONINE-PROTEIN KINASE-RELATED"/>
    <property type="match status" value="1"/>
</dbReference>
<organism evidence="17 18">
    <name type="scientific">Stylosanthes scabra</name>
    <dbReference type="NCBI Taxonomy" id="79078"/>
    <lineage>
        <taxon>Eukaryota</taxon>
        <taxon>Viridiplantae</taxon>
        <taxon>Streptophyta</taxon>
        <taxon>Embryophyta</taxon>
        <taxon>Tracheophyta</taxon>
        <taxon>Spermatophyta</taxon>
        <taxon>Magnoliopsida</taxon>
        <taxon>eudicotyledons</taxon>
        <taxon>Gunneridae</taxon>
        <taxon>Pentapetalae</taxon>
        <taxon>rosids</taxon>
        <taxon>fabids</taxon>
        <taxon>Fabales</taxon>
        <taxon>Fabaceae</taxon>
        <taxon>Papilionoideae</taxon>
        <taxon>50 kb inversion clade</taxon>
        <taxon>dalbergioids sensu lato</taxon>
        <taxon>Dalbergieae</taxon>
        <taxon>Pterocarpus clade</taxon>
        <taxon>Stylosanthes</taxon>
    </lineage>
</organism>
<evidence type="ECO:0000256" key="8">
    <source>
        <dbReference type="ARBA" id="ARBA00022741"/>
    </source>
</evidence>
<protein>
    <recommendedName>
        <fullName evidence="16">Protein kinase domain-containing protein</fullName>
    </recommendedName>
</protein>
<evidence type="ECO:0000256" key="10">
    <source>
        <dbReference type="ARBA" id="ARBA00022840"/>
    </source>
</evidence>
<evidence type="ECO:0000313" key="18">
    <source>
        <dbReference type="Proteomes" id="UP001341840"/>
    </source>
</evidence>
<dbReference type="InterPro" id="IPR013210">
    <property type="entry name" value="LRR_N_plant-typ"/>
</dbReference>
<comment type="similarity">
    <text evidence="2">Belongs to the protein kinase superfamily. Ser/Thr protein kinase family.</text>
</comment>
<evidence type="ECO:0000256" key="9">
    <source>
        <dbReference type="ARBA" id="ARBA00022777"/>
    </source>
</evidence>
<dbReference type="InterPro" id="IPR055414">
    <property type="entry name" value="LRR_R13L4/SHOC2-like"/>
</dbReference>
<evidence type="ECO:0000313" key="17">
    <source>
        <dbReference type="EMBL" id="MED6120421.1"/>
    </source>
</evidence>
<keyword evidence="18" id="KW-1185">Reference proteome</keyword>
<dbReference type="Proteomes" id="UP001341840">
    <property type="component" value="Unassembled WGS sequence"/>
</dbReference>
<dbReference type="Pfam" id="PF23598">
    <property type="entry name" value="LRR_14"/>
    <property type="match status" value="2"/>
</dbReference>
<evidence type="ECO:0000256" key="13">
    <source>
        <dbReference type="ARBA" id="ARBA00023180"/>
    </source>
</evidence>
<dbReference type="SMART" id="SM00369">
    <property type="entry name" value="LRR_TYP"/>
    <property type="match status" value="13"/>
</dbReference>
<keyword evidence="11 15" id="KW-1133">Transmembrane helix</keyword>
<keyword evidence="8 14" id="KW-0547">Nucleotide-binding</keyword>
<dbReference type="PANTHER" id="PTHR48056:SF73">
    <property type="entry name" value="LRR RECEPTOR-LIKE SERINE_THREONINE-PROTEIN KINASE EFR"/>
    <property type="match status" value="1"/>
</dbReference>
<evidence type="ECO:0000256" key="11">
    <source>
        <dbReference type="ARBA" id="ARBA00022989"/>
    </source>
</evidence>
<feature type="transmembrane region" description="Helical" evidence="15">
    <location>
        <begin position="846"/>
        <end position="869"/>
    </location>
</feature>
<evidence type="ECO:0000256" key="3">
    <source>
        <dbReference type="ARBA" id="ARBA00022614"/>
    </source>
</evidence>
<dbReference type="Gene3D" id="3.30.200.20">
    <property type="entry name" value="Phosphorylase Kinase, domain 1"/>
    <property type="match status" value="1"/>
</dbReference>
<dbReference type="Gene3D" id="1.10.510.10">
    <property type="entry name" value="Transferase(Phosphotransferase) domain 1"/>
    <property type="match status" value="1"/>
</dbReference>
<keyword evidence="7" id="KW-0677">Repeat</keyword>
<dbReference type="PRINTS" id="PR00019">
    <property type="entry name" value="LEURICHRPT"/>
</dbReference>
<dbReference type="InterPro" id="IPR032675">
    <property type="entry name" value="LRR_dom_sf"/>
</dbReference>
<keyword evidence="13" id="KW-0325">Glycoprotein</keyword>
<gene>
    <name evidence="17" type="ORF">PIB30_020773</name>
</gene>
<keyword evidence="4" id="KW-0808">Transferase</keyword>
<keyword evidence="12 15" id="KW-0472">Membrane</keyword>
<feature type="domain" description="Protein kinase" evidence="16">
    <location>
        <begin position="904"/>
        <end position="1184"/>
    </location>
</feature>
<accession>A0ABU6R941</accession>